<dbReference type="PANTHER" id="PTHR34706">
    <property type="entry name" value="SLR1338 PROTEIN"/>
    <property type="match status" value="1"/>
</dbReference>
<organism evidence="3 4">
    <name type="scientific">Mycena rosella</name>
    <name type="common">Pink bonnet</name>
    <name type="synonym">Agaricus rosellus</name>
    <dbReference type="NCBI Taxonomy" id="1033263"/>
    <lineage>
        <taxon>Eukaryota</taxon>
        <taxon>Fungi</taxon>
        <taxon>Dikarya</taxon>
        <taxon>Basidiomycota</taxon>
        <taxon>Agaricomycotina</taxon>
        <taxon>Agaricomycetes</taxon>
        <taxon>Agaricomycetidae</taxon>
        <taxon>Agaricales</taxon>
        <taxon>Marasmiineae</taxon>
        <taxon>Mycenaceae</taxon>
        <taxon>Mycena</taxon>
    </lineage>
</organism>
<dbReference type="EMBL" id="JARKIE010000093">
    <property type="protein sequence ID" value="KAJ7686833.1"/>
    <property type="molecule type" value="Genomic_DNA"/>
</dbReference>
<dbReference type="InterPro" id="IPR002035">
    <property type="entry name" value="VWF_A"/>
</dbReference>
<dbReference type="PROSITE" id="PS50234">
    <property type="entry name" value="VWFA"/>
    <property type="match status" value="1"/>
</dbReference>
<keyword evidence="4" id="KW-1185">Reference proteome</keyword>
<evidence type="ECO:0000313" key="3">
    <source>
        <dbReference type="EMBL" id="KAJ7686833.1"/>
    </source>
</evidence>
<dbReference type="AlphaFoldDB" id="A0AAD7DAN7"/>
<dbReference type="Proteomes" id="UP001221757">
    <property type="component" value="Unassembled WGS sequence"/>
</dbReference>
<feature type="region of interest" description="Disordered" evidence="1">
    <location>
        <begin position="1"/>
        <end position="21"/>
    </location>
</feature>
<sequence>MERLSPLPNGHSKSSSFLPMETGRWSPVFSVEAEEPKKRSLLSAVFTHGRSRSADGRHVAPPSYETVVAAKRSKSSAKYNSAKWLKRPMRQETYENALEILRKYDTVILVDDSGSMSLPGSGKRGVTRWMEAGLALEALAEAAQEYDTDGIDIYFLNNKKEALNVKTSSEVRDVFSKVEPRGATPTGERLDQILKPYLVKLEECIIAPDGTPKYGKAEEEVKRVNFIVITDGEATDNPKYPILDAAKRLKAMTNLCMIQLGIQFVQVGNDSGATRALKELDDDLHKAADIRDIVDTTPYSKLSPVTADGLIKVLLGGINRRIDEQQNKK</sequence>
<reference evidence="3" key="1">
    <citation type="submission" date="2023-03" db="EMBL/GenBank/DDBJ databases">
        <title>Massive genome expansion in bonnet fungi (Mycena s.s.) driven by repeated elements and novel gene families across ecological guilds.</title>
        <authorList>
            <consortium name="Lawrence Berkeley National Laboratory"/>
            <person name="Harder C.B."/>
            <person name="Miyauchi S."/>
            <person name="Viragh M."/>
            <person name="Kuo A."/>
            <person name="Thoen E."/>
            <person name="Andreopoulos B."/>
            <person name="Lu D."/>
            <person name="Skrede I."/>
            <person name="Drula E."/>
            <person name="Henrissat B."/>
            <person name="Morin E."/>
            <person name="Kohler A."/>
            <person name="Barry K."/>
            <person name="LaButti K."/>
            <person name="Morin E."/>
            <person name="Salamov A."/>
            <person name="Lipzen A."/>
            <person name="Mereny Z."/>
            <person name="Hegedus B."/>
            <person name="Baldrian P."/>
            <person name="Stursova M."/>
            <person name="Weitz H."/>
            <person name="Taylor A."/>
            <person name="Grigoriev I.V."/>
            <person name="Nagy L.G."/>
            <person name="Martin F."/>
            <person name="Kauserud H."/>
        </authorList>
    </citation>
    <scope>NUCLEOTIDE SEQUENCE</scope>
    <source>
        <strain evidence="3">CBHHK067</strain>
    </source>
</reference>
<comment type="caution">
    <text evidence="3">The sequence shown here is derived from an EMBL/GenBank/DDBJ whole genome shotgun (WGS) entry which is preliminary data.</text>
</comment>
<dbReference type="InterPro" id="IPR036465">
    <property type="entry name" value="vWFA_dom_sf"/>
</dbReference>
<feature type="domain" description="VWFA" evidence="2">
    <location>
        <begin position="105"/>
        <end position="314"/>
    </location>
</feature>
<gene>
    <name evidence="3" type="ORF">B0H17DRAFT_1071265</name>
</gene>
<dbReference type="Gene3D" id="3.40.50.410">
    <property type="entry name" value="von Willebrand factor, type A domain"/>
    <property type="match status" value="1"/>
</dbReference>
<name>A0AAD7DAN7_MYCRO</name>
<dbReference type="SUPFAM" id="SSF53300">
    <property type="entry name" value="vWA-like"/>
    <property type="match status" value="1"/>
</dbReference>
<protein>
    <recommendedName>
        <fullName evidence="2">VWFA domain-containing protein</fullName>
    </recommendedName>
</protein>
<evidence type="ECO:0000256" key="1">
    <source>
        <dbReference type="SAM" id="MobiDB-lite"/>
    </source>
</evidence>
<evidence type="ECO:0000259" key="2">
    <source>
        <dbReference type="PROSITE" id="PS50234"/>
    </source>
</evidence>
<proteinExistence type="predicted"/>
<accession>A0AAD7DAN7</accession>
<dbReference type="PANTHER" id="PTHR34706:SF1">
    <property type="entry name" value="VWFA DOMAIN-CONTAINING PROTEIN"/>
    <property type="match status" value="1"/>
</dbReference>
<evidence type="ECO:0000313" key="4">
    <source>
        <dbReference type="Proteomes" id="UP001221757"/>
    </source>
</evidence>